<name>A0A1C4W0N1_9ACTN</name>
<dbReference type="GO" id="GO:0003677">
    <property type="term" value="F:DNA binding"/>
    <property type="evidence" value="ECO:0007669"/>
    <property type="project" value="InterPro"/>
</dbReference>
<protein>
    <submittedName>
        <fullName evidence="2">Helix-turn-helix</fullName>
    </submittedName>
</protein>
<sequence length="234" mass="26570">MPSARLVTLLGATVRRERQLRELTQRQLAELAEVSQTAIARIERGDRAPNIPVLERLLAAMDVQLVVGVEPLDAHLDARIDDLALRPIAERIEKLGLDELLDRLPDFPQVLTGGTAALLQGAPVPVDAPEIALRWQDSKLFTRWLETNYGQRWNARWSEFGGLWLEPEEPGEHRWSTTYGEIRATMCDELPETIEVRHGRRSYQVVPLVELELTDARAAELLRRYRDRQLTSGG</sequence>
<dbReference type="PROSITE" id="PS50943">
    <property type="entry name" value="HTH_CROC1"/>
    <property type="match status" value="1"/>
</dbReference>
<gene>
    <name evidence="2" type="ORF">GA0070612_1999</name>
</gene>
<keyword evidence="3" id="KW-1185">Reference proteome</keyword>
<dbReference type="SMART" id="SM00530">
    <property type="entry name" value="HTH_XRE"/>
    <property type="match status" value="1"/>
</dbReference>
<dbReference type="SUPFAM" id="SSF47413">
    <property type="entry name" value="lambda repressor-like DNA-binding domains"/>
    <property type="match status" value="1"/>
</dbReference>
<dbReference type="EMBL" id="LT607409">
    <property type="protein sequence ID" value="SCE89728.1"/>
    <property type="molecule type" value="Genomic_DNA"/>
</dbReference>
<dbReference type="AlphaFoldDB" id="A0A1C4W0N1"/>
<dbReference type="Pfam" id="PF01381">
    <property type="entry name" value="HTH_3"/>
    <property type="match status" value="1"/>
</dbReference>
<feature type="domain" description="HTH cro/C1-type" evidence="1">
    <location>
        <begin position="14"/>
        <end position="69"/>
    </location>
</feature>
<dbReference type="InterPro" id="IPR010982">
    <property type="entry name" value="Lambda_DNA-bd_dom_sf"/>
</dbReference>
<organism evidence="2 3">
    <name type="scientific">Micromonospora chokoriensis</name>
    <dbReference type="NCBI Taxonomy" id="356851"/>
    <lineage>
        <taxon>Bacteria</taxon>
        <taxon>Bacillati</taxon>
        <taxon>Actinomycetota</taxon>
        <taxon>Actinomycetes</taxon>
        <taxon>Micromonosporales</taxon>
        <taxon>Micromonosporaceae</taxon>
        <taxon>Micromonospora</taxon>
    </lineage>
</organism>
<dbReference type="RefSeq" id="WP_157742451.1">
    <property type="nucleotide sequence ID" value="NZ_LT607409.1"/>
</dbReference>
<evidence type="ECO:0000259" key="1">
    <source>
        <dbReference type="PROSITE" id="PS50943"/>
    </source>
</evidence>
<accession>A0A1C4W0N1</accession>
<dbReference type="Gene3D" id="1.10.260.40">
    <property type="entry name" value="lambda repressor-like DNA-binding domains"/>
    <property type="match status" value="1"/>
</dbReference>
<dbReference type="Proteomes" id="UP000198224">
    <property type="component" value="Chromosome I"/>
</dbReference>
<reference evidence="3" key="1">
    <citation type="submission" date="2016-06" db="EMBL/GenBank/DDBJ databases">
        <authorList>
            <person name="Varghese N."/>
            <person name="Submissions Spin"/>
        </authorList>
    </citation>
    <scope>NUCLEOTIDE SEQUENCE [LARGE SCALE GENOMIC DNA]</scope>
    <source>
        <strain evidence="3">DSM 45160</strain>
    </source>
</reference>
<dbReference type="InterPro" id="IPR001387">
    <property type="entry name" value="Cro/C1-type_HTH"/>
</dbReference>
<dbReference type="CDD" id="cd00093">
    <property type="entry name" value="HTH_XRE"/>
    <property type="match status" value="1"/>
</dbReference>
<evidence type="ECO:0000313" key="3">
    <source>
        <dbReference type="Proteomes" id="UP000198224"/>
    </source>
</evidence>
<proteinExistence type="predicted"/>
<evidence type="ECO:0000313" key="2">
    <source>
        <dbReference type="EMBL" id="SCE89728.1"/>
    </source>
</evidence>